<keyword evidence="18" id="KW-1185">Reference proteome</keyword>
<keyword evidence="10" id="KW-0902">Two-component regulatory system</keyword>
<dbReference type="PROSITE" id="PS50113">
    <property type="entry name" value="PAC"/>
    <property type="match status" value="1"/>
</dbReference>
<feature type="region of interest" description="Disordered" evidence="13">
    <location>
        <begin position="1"/>
        <end position="51"/>
    </location>
</feature>
<keyword evidence="12" id="KW-0175">Coiled coil</keyword>
<dbReference type="EC" id="2.7.13.3" evidence="3"/>
<evidence type="ECO:0000259" key="15">
    <source>
        <dbReference type="PROSITE" id="PS50109"/>
    </source>
</evidence>
<feature type="domain" description="Histidine kinase" evidence="15">
    <location>
        <begin position="517"/>
        <end position="736"/>
    </location>
</feature>
<dbReference type="CDD" id="cd00075">
    <property type="entry name" value="HATPase"/>
    <property type="match status" value="1"/>
</dbReference>
<comment type="caution">
    <text evidence="17">The sequence shown here is derived from an EMBL/GenBank/DDBJ whole genome shotgun (WGS) entry which is preliminary data.</text>
</comment>
<keyword evidence="4" id="KW-1003">Cell membrane</keyword>
<dbReference type="InterPro" id="IPR036890">
    <property type="entry name" value="HATPase_C_sf"/>
</dbReference>
<evidence type="ECO:0000256" key="12">
    <source>
        <dbReference type="SAM" id="Coils"/>
    </source>
</evidence>
<dbReference type="Pfam" id="PF13426">
    <property type="entry name" value="PAS_9"/>
    <property type="match status" value="1"/>
</dbReference>
<comment type="subcellular location">
    <subcellularLocation>
        <location evidence="2">Cell membrane</location>
        <topology evidence="2">Multi-pass membrane protein</topology>
    </subcellularLocation>
</comment>
<dbReference type="InterPro" id="IPR004358">
    <property type="entry name" value="Sig_transdc_His_kin-like_C"/>
</dbReference>
<evidence type="ECO:0000256" key="7">
    <source>
        <dbReference type="ARBA" id="ARBA00022692"/>
    </source>
</evidence>
<evidence type="ECO:0000313" key="17">
    <source>
        <dbReference type="EMBL" id="GAA4728876.1"/>
    </source>
</evidence>
<feature type="transmembrane region" description="Helical" evidence="14">
    <location>
        <begin position="74"/>
        <end position="95"/>
    </location>
</feature>
<keyword evidence="6" id="KW-0808">Transferase</keyword>
<keyword evidence="11 14" id="KW-0472">Membrane</keyword>
<dbReference type="InterPro" id="IPR000014">
    <property type="entry name" value="PAS"/>
</dbReference>
<dbReference type="InterPro" id="IPR007895">
    <property type="entry name" value="MASE1"/>
</dbReference>
<dbReference type="SUPFAM" id="SSF55785">
    <property type="entry name" value="PYP-like sensor domain (PAS domain)"/>
    <property type="match status" value="1"/>
</dbReference>
<dbReference type="InterPro" id="IPR003661">
    <property type="entry name" value="HisK_dim/P_dom"/>
</dbReference>
<dbReference type="Pfam" id="PF02518">
    <property type="entry name" value="HATPase_c"/>
    <property type="match status" value="1"/>
</dbReference>
<organism evidence="17 18">
    <name type="scientific">Pedococcus ginsenosidimutans</name>
    <dbReference type="NCBI Taxonomy" id="490570"/>
    <lineage>
        <taxon>Bacteria</taxon>
        <taxon>Bacillati</taxon>
        <taxon>Actinomycetota</taxon>
        <taxon>Actinomycetes</taxon>
        <taxon>Micrococcales</taxon>
        <taxon>Intrasporangiaceae</taxon>
        <taxon>Pedococcus</taxon>
    </lineage>
</organism>
<comment type="catalytic activity">
    <reaction evidence="1">
        <text>ATP + protein L-histidine = ADP + protein N-phospho-L-histidine.</text>
        <dbReference type="EC" id="2.7.13.3"/>
    </reaction>
</comment>
<dbReference type="Gene3D" id="1.10.287.130">
    <property type="match status" value="1"/>
</dbReference>
<dbReference type="NCBIfam" id="TIGR00229">
    <property type="entry name" value="sensory_box"/>
    <property type="match status" value="1"/>
</dbReference>
<evidence type="ECO:0000256" key="4">
    <source>
        <dbReference type="ARBA" id="ARBA00022475"/>
    </source>
</evidence>
<protein>
    <recommendedName>
        <fullName evidence="3">histidine kinase</fullName>
        <ecNumber evidence="3">2.7.13.3</ecNumber>
    </recommendedName>
</protein>
<reference evidence="18" key="1">
    <citation type="journal article" date="2019" name="Int. J. Syst. Evol. Microbiol.">
        <title>The Global Catalogue of Microorganisms (GCM) 10K type strain sequencing project: providing services to taxonomists for standard genome sequencing and annotation.</title>
        <authorList>
            <consortium name="The Broad Institute Genomics Platform"/>
            <consortium name="The Broad Institute Genome Sequencing Center for Infectious Disease"/>
            <person name="Wu L."/>
            <person name="Ma J."/>
        </authorList>
    </citation>
    <scope>NUCLEOTIDE SEQUENCE [LARGE SCALE GENOMIC DNA]</scope>
    <source>
        <strain evidence="18">JCM 18961</strain>
    </source>
</reference>
<dbReference type="InterPro" id="IPR000700">
    <property type="entry name" value="PAS-assoc_C"/>
</dbReference>
<feature type="transmembrane region" description="Helical" evidence="14">
    <location>
        <begin position="101"/>
        <end position="117"/>
    </location>
</feature>
<dbReference type="PRINTS" id="PR00344">
    <property type="entry name" value="BCTRLSENSOR"/>
</dbReference>
<evidence type="ECO:0000256" key="1">
    <source>
        <dbReference type="ARBA" id="ARBA00000085"/>
    </source>
</evidence>
<evidence type="ECO:0000256" key="11">
    <source>
        <dbReference type="ARBA" id="ARBA00023136"/>
    </source>
</evidence>
<dbReference type="SMART" id="SM00387">
    <property type="entry name" value="HATPase_c"/>
    <property type="match status" value="1"/>
</dbReference>
<evidence type="ECO:0000313" key="18">
    <source>
        <dbReference type="Proteomes" id="UP001500556"/>
    </source>
</evidence>
<dbReference type="SUPFAM" id="SSF55874">
    <property type="entry name" value="ATPase domain of HSP90 chaperone/DNA topoisomerase II/histidine kinase"/>
    <property type="match status" value="1"/>
</dbReference>
<sequence>MSATPPRGAERAAERRTARAPERSTARAVEPAADSPVAPGGDVHLPAATTPAGPVHGGGPLGWFAALPGATRDVLTFASLLGGVFALMTTSVVLAPAGSHVAAWWPASGLSVVALLWTRGTRRWLMAAGLLAVSVLANLLGARTLAVSAGYAVSNLLETVVVTLLLLRAGGARSALATMAGLGKFLQACTAGAAVIAVGAGVTASVSEGADAFAVGRAVGASHAAALLLVLPWFLGSSPAPERRRTERVAQWVVLVAVVVAVFAPTQSLPLAFVPFVPLMWGAVRMGQRTVYGQLVTAGVLATLLSALGGGPFAHLSSGRPPEVVSSLVQAFVVCAALLVLPLSVAIRQRQETMTELQRSEALFRHGFNGARVGMLLLDRDGGALRIVEINAVALRLLTGDDGRTEDDLLGQSWSQLLDPLSALVVDGVLTSAGSSVVPDAHGWQGEVQVARPSRAWLEVTLSPLTEYSGTLYTAQLVDVTERRAAEEQLRSALEKERRAVERLTELDQAKDDFVTNISHELRTPITSVIGYAEMLAAGDAGDLDRLQLGMVEKVQRNAGRLLSLIEDVLAVSKVDAGSFSFTLARVDVRSCAWQACESLEKQALDADLRLAVAAPSGGIHVLGDAAQLERALINLISNAIKFTPAGGTVTVRLRVGIGEVRIAVEDTGMGVPEVEAHRLFERFFRSSTAQSEAIQGTGLGLTIVSSIAHAHHGEVGYAPRPGGGSVFSITLPLADGPQKADPVDAVPVEDATGADPTYSR</sequence>
<dbReference type="InterPro" id="IPR050736">
    <property type="entry name" value="Sensor_HK_Regulatory"/>
</dbReference>
<evidence type="ECO:0000256" key="13">
    <source>
        <dbReference type="SAM" id="MobiDB-lite"/>
    </source>
</evidence>
<dbReference type="PROSITE" id="PS50109">
    <property type="entry name" value="HIS_KIN"/>
    <property type="match status" value="1"/>
</dbReference>
<keyword evidence="7 14" id="KW-0812">Transmembrane</keyword>
<evidence type="ECO:0000256" key="8">
    <source>
        <dbReference type="ARBA" id="ARBA00022777"/>
    </source>
</evidence>
<feature type="transmembrane region" description="Helical" evidence="14">
    <location>
        <begin position="291"/>
        <end position="316"/>
    </location>
</feature>
<dbReference type="InterPro" id="IPR035965">
    <property type="entry name" value="PAS-like_dom_sf"/>
</dbReference>
<feature type="transmembrane region" description="Helical" evidence="14">
    <location>
        <begin position="328"/>
        <end position="347"/>
    </location>
</feature>
<keyword evidence="9 14" id="KW-1133">Transmembrane helix</keyword>
<feature type="transmembrane region" description="Helical" evidence="14">
    <location>
        <begin position="148"/>
        <end position="167"/>
    </location>
</feature>
<keyword evidence="5" id="KW-0597">Phosphoprotein</keyword>
<dbReference type="CDD" id="cd00130">
    <property type="entry name" value="PAS"/>
    <property type="match status" value="1"/>
</dbReference>
<keyword evidence="8" id="KW-0418">Kinase</keyword>
<feature type="compositionally biased region" description="Basic and acidic residues" evidence="13">
    <location>
        <begin position="8"/>
        <end position="25"/>
    </location>
</feature>
<evidence type="ECO:0000256" key="2">
    <source>
        <dbReference type="ARBA" id="ARBA00004651"/>
    </source>
</evidence>
<feature type="transmembrane region" description="Helical" evidence="14">
    <location>
        <begin position="188"/>
        <end position="206"/>
    </location>
</feature>
<dbReference type="Pfam" id="PF00512">
    <property type="entry name" value="HisKA"/>
    <property type="match status" value="1"/>
</dbReference>
<dbReference type="Pfam" id="PF05231">
    <property type="entry name" value="MASE1"/>
    <property type="match status" value="1"/>
</dbReference>
<dbReference type="InterPro" id="IPR036097">
    <property type="entry name" value="HisK_dim/P_sf"/>
</dbReference>
<feature type="transmembrane region" description="Helical" evidence="14">
    <location>
        <begin position="124"/>
        <end position="142"/>
    </location>
</feature>
<feature type="region of interest" description="Disordered" evidence="13">
    <location>
        <begin position="738"/>
        <end position="761"/>
    </location>
</feature>
<dbReference type="CDD" id="cd00082">
    <property type="entry name" value="HisKA"/>
    <property type="match status" value="1"/>
</dbReference>
<feature type="transmembrane region" description="Helical" evidence="14">
    <location>
        <begin position="218"/>
        <end position="237"/>
    </location>
</feature>
<dbReference type="Proteomes" id="UP001500556">
    <property type="component" value="Unassembled WGS sequence"/>
</dbReference>
<dbReference type="PANTHER" id="PTHR43711">
    <property type="entry name" value="TWO-COMPONENT HISTIDINE KINASE"/>
    <property type="match status" value="1"/>
</dbReference>
<dbReference type="Gene3D" id="3.30.450.20">
    <property type="entry name" value="PAS domain"/>
    <property type="match status" value="1"/>
</dbReference>
<accession>A0ABP8YGY6</accession>
<evidence type="ECO:0000256" key="14">
    <source>
        <dbReference type="SAM" id="Phobius"/>
    </source>
</evidence>
<dbReference type="InterPro" id="IPR005467">
    <property type="entry name" value="His_kinase_dom"/>
</dbReference>
<dbReference type="InterPro" id="IPR003594">
    <property type="entry name" value="HATPase_dom"/>
</dbReference>
<dbReference type="SUPFAM" id="SSF47384">
    <property type="entry name" value="Homodimeric domain of signal transducing histidine kinase"/>
    <property type="match status" value="1"/>
</dbReference>
<evidence type="ECO:0000259" key="16">
    <source>
        <dbReference type="PROSITE" id="PS50113"/>
    </source>
</evidence>
<feature type="domain" description="PAC" evidence="16">
    <location>
        <begin position="442"/>
        <end position="492"/>
    </location>
</feature>
<evidence type="ECO:0000256" key="9">
    <source>
        <dbReference type="ARBA" id="ARBA00022989"/>
    </source>
</evidence>
<proteinExistence type="predicted"/>
<dbReference type="SMART" id="SM00388">
    <property type="entry name" value="HisKA"/>
    <property type="match status" value="1"/>
</dbReference>
<evidence type="ECO:0000256" key="3">
    <source>
        <dbReference type="ARBA" id="ARBA00012438"/>
    </source>
</evidence>
<dbReference type="EMBL" id="BAABLO010000012">
    <property type="protein sequence ID" value="GAA4728876.1"/>
    <property type="molecule type" value="Genomic_DNA"/>
</dbReference>
<dbReference type="SMART" id="SM00091">
    <property type="entry name" value="PAS"/>
    <property type="match status" value="1"/>
</dbReference>
<name>A0ABP8YGY6_9MICO</name>
<dbReference type="Gene3D" id="3.30.565.10">
    <property type="entry name" value="Histidine kinase-like ATPase, C-terminal domain"/>
    <property type="match status" value="1"/>
</dbReference>
<evidence type="ECO:0000256" key="10">
    <source>
        <dbReference type="ARBA" id="ARBA00023012"/>
    </source>
</evidence>
<feature type="coiled-coil region" evidence="12">
    <location>
        <begin position="477"/>
        <end position="507"/>
    </location>
</feature>
<dbReference type="PANTHER" id="PTHR43711:SF31">
    <property type="entry name" value="HISTIDINE KINASE"/>
    <property type="match status" value="1"/>
</dbReference>
<gene>
    <name evidence="17" type="ORF">GCM10025782_29590</name>
</gene>
<evidence type="ECO:0000256" key="6">
    <source>
        <dbReference type="ARBA" id="ARBA00022679"/>
    </source>
</evidence>
<feature type="transmembrane region" description="Helical" evidence="14">
    <location>
        <begin position="249"/>
        <end position="271"/>
    </location>
</feature>
<evidence type="ECO:0000256" key="5">
    <source>
        <dbReference type="ARBA" id="ARBA00022553"/>
    </source>
</evidence>
<dbReference type="RefSeq" id="WP_345504520.1">
    <property type="nucleotide sequence ID" value="NZ_BAABLO010000012.1"/>
</dbReference>